<evidence type="ECO:0000313" key="2">
    <source>
        <dbReference type="EMBL" id="QPV63278.1"/>
    </source>
</evidence>
<dbReference type="KEGG" id="hlt:I7X12_01190"/>
<keyword evidence="1" id="KW-0472">Membrane</keyword>
<keyword evidence="1" id="KW-0812">Transmembrane</keyword>
<feature type="transmembrane region" description="Helical" evidence="1">
    <location>
        <begin position="34"/>
        <end position="52"/>
    </location>
</feature>
<accession>A0A7T3FZT1</accession>
<reference evidence="2 3" key="1">
    <citation type="submission" date="2020-12" db="EMBL/GenBank/DDBJ databases">
        <title>Halosimplex halophilum sp. nov. and Halosimplex salinum sp. nov., two new members of the genus Halosimplex.</title>
        <authorList>
            <person name="Cui H.L."/>
        </authorList>
    </citation>
    <scope>NUCLEOTIDE SEQUENCE [LARGE SCALE GENOMIC DNA]</scope>
    <source>
        <strain evidence="2 3">YGH94</strain>
    </source>
</reference>
<dbReference type="AlphaFoldDB" id="A0A7T3FZT1"/>
<evidence type="ECO:0000313" key="3">
    <source>
        <dbReference type="Proteomes" id="UP000595001"/>
    </source>
</evidence>
<proteinExistence type="predicted"/>
<dbReference type="OrthoDB" id="325385at2157"/>
<feature type="transmembrane region" description="Helical" evidence="1">
    <location>
        <begin position="7"/>
        <end position="28"/>
    </location>
</feature>
<dbReference type="Proteomes" id="UP000595001">
    <property type="component" value="Chromosome"/>
</dbReference>
<dbReference type="EMBL" id="CP065856">
    <property type="protein sequence ID" value="QPV63278.1"/>
    <property type="molecule type" value="Genomic_DNA"/>
</dbReference>
<gene>
    <name evidence="2" type="ORF">I7X12_01190</name>
</gene>
<name>A0A7T3FZT1_9EURY</name>
<feature type="transmembrane region" description="Helical" evidence="1">
    <location>
        <begin position="64"/>
        <end position="89"/>
    </location>
</feature>
<feature type="transmembrane region" description="Helical" evidence="1">
    <location>
        <begin position="95"/>
        <end position="117"/>
    </location>
</feature>
<protein>
    <submittedName>
        <fullName evidence="2">Uncharacterized protein</fullName>
    </submittedName>
</protein>
<sequence length="136" mass="14560">MNFGHPASWALGLGVLGGAIAGSIVPAGSDAEELRHVLGFVLLFGPAIYVAIEHRPERWEAKHPYLRFSVFTITMIVAAIAIVQFVVFLPLGTGIVAQAAGFLAGVAAFAVTAWMTFYGGAESIWAQLLERTDTEW</sequence>
<keyword evidence="3" id="KW-1185">Reference proteome</keyword>
<dbReference type="RefSeq" id="WP_198062068.1">
    <property type="nucleotide sequence ID" value="NZ_CP065856.1"/>
</dbReference>
<evidence type="ECO:0000256" key="1">
    <source>
        <dbReference type="SAM" id="Phobius"/>
    </source>
</evidence>
<dbReference type="GeneID" id="60587065"/>
<organism evidence="2 3">
    <name type="scientific">Halosimplex litoreum</name>
    <dbReference type="NCBI Taxonomy" id="1198301"/>
    <lineage>
        <taxon>Archaea</taxon>
        <taxon>Methanobacteriati</taxon>
        <taxon>Methanobacteriota</taxon>
        <taxon>Stenosarchaea group</taxon>
        <taxon>Halobacteria</taxon>
        <taxon>Halobacteriales</taxon>
        <taxon>Haloarculaceae</taxon>
        <taxon>Halosimplex</taxon>
    </lineage>
</organism>
<keyword evidence="1" id="KW-1133">Transmembrane helix</keyword>